<gene>
    <name evidence="2" type="ORF">OMW55_00355</name>
</gene>
<dbReference type="SUPFAM" id="SSF141371">
    <property type="entry name" value="PilZ domain-like"/>
    <property type="match status" value="1"/>
</dbReference>
<dbReference type="RefSeq" id="WP_264880021.1">
    <property type="nucleotide sequence ID" value="NZ_JAPDOB010000001.1"/>
</dbReference>
<name>A0ABT3JB63_9SPHN</name>
<comment type="caution">
    <text evidence="2">The sequence shown here is derived from an EMBL/GenBank/DDBJ whole genome shotgun (WGS) entry which is preliminary data.</text>
</comment>
<dbReference type="Proteomes" id="UP001526246">
    <property type="component" value="Unassembled WGS sequence"/>
</dbReference>
<sequence>MELYAKAVTTDLVGDAWPDGGESWRVSIEARIAGDNTAAERRRAARAPVEVDARVRELGSEGCEAKVLNISATGFMAETAAEFEVGARVWLILPGRERANAVVRWCEGDRIGAEFAEPIDTTGLLQR</sequence>
<dbReference type="InterPro" id="IPR009875">
    <property type="entry name" value="PilZ_domain"/>
</dbReference>
<keyword evidence="3" id="KW-1185">Reference proteome</keyword>
<evidence type="ECO:0000259" key="1">
    <source>
        <dbReference type="Pfam" id="PF07238"/>
    </source>
</evidence>
<evidence type="ECO:0000313" key="2">
    <source>
        <dbReference type="EMBL" id="MCW3796261.1"/>
    </source>
</evidence>
<organism evidence="2 3">
    <name type="scientific">Sphingomonas arvum</name>
    <dbReference type="NCBI Taxonomy" id="2992113"/>
    <lineage>
        <taxon>Bacteria</taxon>
        <taxon>Pseudomonadati</taxon>
        <taxon>Pseudomonadota</taxon>
        <taxon>Alphaproteobacteria</taxon>
        <taxon>Sphingomonadales</taxon>
        <taxon>Sphingomonadaceae</taxon>
        <taxon>Sphingomonas</taxon>
    </lineage>
</organism>
<protein>
    <submittedName>
        <fullName evidence="2">PilZ domain-containing protein</fullName>
    </submittedName>
</protein>
<feature type="domain" description="PilZ" evidence="1">
    <location>
        <begin position="40"/>
        <end position="122"/>
    </location>
</feature>
<dbReference type="Gene3D" id="2.40.10.220">
    <property type="entry name" value="predicted glycosyltransferase like domains"/>
    <property type="match status" value="1"/>
</dbReference>
<dbReference type="EMBL" id="JAPDOB010000001">
    <property type="protein sequence ID" value="MCW3796261.1"/>
    <property type="molecule type" value="Genomic_DNA"/>
</dbReference>
<proteinExistence type="predicted"/>
<reference evidence="2 3" key="1">
    <citation type="submission" date="2022-10" db="EMBL/GenBank/DDBJ databases">
        <title>Sphingomonas sp.</title>
        <authorList>
            <person name="Jin C."/>
        </authorList>
    </citation>
    <scope>NUCLEOTIDE SEQUENCE [LARGE SCALE GENOMIC DNA]</scope>
    <source>
        <strain evidence="2 3">BN140010</strain>
    </source>
</reference>
<evidence type="ECO:0000313" key="3">
    <source>
        <dbReference type="Proteomes" id="UP001526246"/>
    </source>
</evidence>
<accession>A0ABT3JB63</accession>
<dbReference type="Pfam" id="PF07238">
    <property type="entry name" value="PilZ"/>
    <property type="match status" value="1"/>
</dbReference>